<keyword evidence="5 6" id="KW-0472">Membrane</keyword>
<keyword evidence="3 6" id="KW-0812">Transmembrane</keyword>
<evidence type="ECO:0000313" key="9">
    <source>
        <dbReference type="Proteomes" id="UP001141422"/>
    </source>
</evidence>
<evidence type="ECO:0000256" key="4">
    <source>
        <dbReference type="ARBA" id="ARBA00022989"/>
    </source>
</evidence>
<protein>
    <recommendedName>
        <fullName evidence="7">Signal transduction histidine kinase 5TM receptor LytS transmembrane region domain-containing protein</fullName>
    </recommendedName>
</protein>
<evidence type="ECO:0000256" key="1">
    <source>
        <dbReference type="ARBA" id="ARBA00004651"/>
    </source>
</evidence>
<evidence type="ECO:0000256" key="2">
    <source>
        <dbReference type="ARBA" id="ARBA00022475"/>
    </source>
</evidence>
<comment type="subcellular location">
    <subcellularLocation>
        <location evidence="1">Cell membrane</location>
        <topology evidence="1">Multi-pass membrane protein</topology>
    </subcellularLocation>
</comment>
<dbReference type="EMBL" id="JAPTGB010000005">
    <property type="protein sequence ID" value="MCZ0860242.1"/>
    <property type="molecule type" value="Genomic_DNA"/>
</dbReference>
<evidence type="ECO:0000313" key="8">
    <source>
        <dbReference type="EMBL" id="MCZ0860242.1"/>
    </source>
</evidence>
<evidence type="ECO:0000259" key="7">
    <source>
        <dbReference type="Pfam" id="PF07694"/>
    </source>
</evidence>
<keyword evidence="4 6" id="KW-1133">Transmembrane helix</keyword>
<proteinExistence type="predicted"/>
<dbReference type="RefSeq" id="WP_268924463.1">
    <property type="nucleotide sequence ID" value="NZ_JAPTGB010000005.1"/>
</dbReference>
<feature type="domain" description="Signal transduction histidine kinase 5TM receptor LytS transmembrane region" evidence="7">
    <location>
        <begin position="41"/>
        <end position="186"/>
    </location>
</feature>
<keyword evidence="9" id="KW-1185">Reference proteome</keyword>
<feature type="transmembrane region" description="Helical" evidence="6">
    <location>
        <begin position="83"/>
        <end position="102"/>
    </location>
</feature>
<dbReference type="Proteomes" id="UP001141422">
    <property type="component" value="Unassembled WGS sequence"/>
</dbReference>
<evidence type="ECO:0000256" key="6">
    <source>
        <dbReference type="SAM" id="Phobius"/>
    </source>
</evidence>
<keyword evidence="2" id="KW-1003">Cell membrane</keyword>
<feature type="transmembrane region" description="Helical" evidence="6">
    <location>
        <begin position="108"/>
        <end position="130"/>
    </location>
</feature>
<dbReference type="Pfam" id="PF07694">
    <property type="entry name" value="5TM-5TMR_LYT"/>
    <property type="match status" value="1"/>
</dbReference>
<evidence type="ECO:0000256" key="5">
    <source>
        <dbReference type="ARBA" id="ARBA00023136"/>
    </source>
</evidence>
<feature type="transmembrane region" description="Helical" evidence="6">
    <location>
        <begin position="171"/>
        <end position="191"/>
    </location>
</feature>
<dbReference type="InterPro" id="IPR011620">
    <property type="entry name" value="Sig_transdc_His_kinase_LytS_TM"/>
</dbReference>
<name>A0ABT4IET5_9EURY</name>
<organism evidence="8 9">
    <name type="scientific">Methanocorpusculum petauri</name>
    <dbReference type="NCBI Taxonomy" id="3002863"/>
    <lineage>
        <taxon>Archaea</taxon>
        <taxon>Methanobacteriati</taxon>
        <taxon>Methanobacteriota</taxon>
        <taxon>Stenosarchaea group</taxon>
        <taxon>Methanomicrobia</taxon>
        <taxon>Methanomicrobiales</taxon>
        <taxon>Methanocorpusculaceae</taxon>
        <taxon>Methanocorpusculum</taxon>
    </lineage>
</organism>
<feature type="transmembrane region" description="Helical" evidence="6">
    <location>
        <begin position="47"/>
        <end position="71"/>
    </location>
</feature>
<evidence type="ECO:0000256" key="3">
    <source>
        <dbReference type="ARBA" id="ARBA00022692"/>
    </source>
</evidence>
<comment type="caution">
    <text evidence="8">The sequence shown here is derived from an EMBL/GenBank/DDBJ whole genome shotgun (WGS) entry which is preliminary data.</text>
</comment>
<gene>
    <name evidence="8" type="ORF">O0S10_03220</name>
</gene>
<feature type="transmembrane region" description="Helical" evidence="6">
    <location>
        <begin position="137"/>
        <end position="159"/>
    </location>
</feature>
<dbReference type="Gene3D" id="1.10.1760.20">
    <property type="match status" value="1"/>
</dbReference>
<sequence length="203" mass="21535">MDATAGSLIMLFSVNLGFAAVLGIILGKTRLLDDMKGDFTDWVKYSVGIVIFGIMSLLGSIASIEYGGALLNVRDGSPIYGGLWFGPVIGVGAAVIGAAYRFTLGGATMVPCCLATLIAGVVSGLIWYVYREKITTLIATLIAVIMGCVHILLVCFLTPDNFGWTVIADTPTGVGILILVPLSVAIFSWCYQRAKTSTRMIKQ</sequence>
<reference evidence="8" key="1">
    <citation type="submission" date="2022-12" db="EMBL/GenBank/DDBJ databases">
        <title>Isolation and characterisation of novel Methanocorpusculum spp. from native Australian herbivores indicates the genus is ancestrally host-associated.</title>
        <authorList>
            <person name="Volmer J.G."/>
            <person name="Soo R.M."/>
            <person name="Evans P.N."/>
            <person name="Hoedt E.C."/>
            <person name="Astorga Alsina A.L."/>
            <person name="Woodcroft B.J."/>
            <person name="Tyson G.W."/>
            <person name="Hugenholtz P."/>
            <person name="Morrison M."/>
        </authorList>
    </citation>
    <scope>NUCLEOTIDE SEQUENCE</scope>
    <source>
        <strain evidence="8">MG</strain>
    </source>
</reference>
<accession>A0ABT4IET5</accession>
<feature type="transmembrane region" description="Helical" evidence="6">
    <location>
        <begin position="7"/>
        <end position="27"/>
    </location>
</feature>